<feature type="signal peptide" evidence="1">
    <location>
        <begin position="1"/>
        <end position="26"/>
    </location>
</feature>
<reference evidence="2 3" key="2">
    <citation type="journal article" date="2012" name="Stand. Genomic Sci.">
        <title>Complete genome sequence of the sulfate-reducing firmicute Desulfotomaculum ruminis type strain (DL(T)).</title>
        <authorList>
            <person name="Spring S."/>
            <person name="Visser M."/>
            <person name="Lu M."/>
            <person name="Copeland A."/>
            <person name="Lapidus A."/>
            <person name="Lucas S."/>
            <person name="Cheng J.F."/>
            <person name="Han C."/>
            <person name="Tapia R."/>
            <person name="Goodwin L.A."/>
            <person name="Pitluck S."/>
            <person name="Ivanova N."/>
            <person name="Land M."/>
            <person name="Hauser L."/>
            <person name="Larimer F."/>
            <person name="Rohde M."/>
            <person name="Goker M."/>
            <person name="Detter J.C."/>
            <person name="Kyrpides N.C."/>
            <person name="Woyke T."/>
            <person name="Schaap P.J."/>
            <person name="Plugge C.M."/>
            <person name="Muyzer G."/>
            <person name="Kuever J."/>
            <person name="Pereira I.A."/>
            <person name="Parshina S.N."/>
            <person name="Bernier-Latmani R."/>
            <person name="Stams A.J."/>
            <person name="Klenk H.P."/>
        </authorList>
    </citation>
    <scope>NUCLEOTIDE SEQUENCE [LARGE SCALE GENOMIC DNA]</scope>
    <source>
        <strain evidence="3">ATCC 23193 / DSM 2154 / NCIB 8452 / DL</strain>
    </source>
</reference>
<dbReference type="HOGENOM" id="CLU_1719430_0_0_9"/>
<name>F6DSW0_DESRL</name>
<evidence type="ECO:0008006" key="4">
    <source>
        <dbReference type="Google" id="ProtNLM"/>
    </source>
</evidence>
<protein>
    <recommendedName>
        <fullName evidence="4">Lipoprotein</fullName>
    </recommendedName>
</protein>
<gene>
    <name evidence="2" type="ordered locus">Desru_1690</name>
</gene>
<dbReference type="RefSeq" id="WP_013841721.1">
    <property type="nucleotide sequence ID" value="NC_015589.1"/>
</dbReference>
<evidence type="ECO:0000256" key="1">
    <source>
        <dbReference type="SAM" id="SignalP"/>
    </source>
</evidence>
<dbReference type="EMBL" id="CP002780">
    <property type="protein sequence ID" value="AEG59954.1"/>
    <property type="molecule type" value="Genomic_DNA"/>
</dbReference>
<dbReference type="Proteomes" id="UP000009234">
    <property type="component" value="Chromosome"/>
</dbReference>
<accession>F6DSW0</accession>
<feature type="chain" id="PRO_5003335106" description="Lipoprotein" evidence="1">
    <location>
        <begin position="27"/>
        <end position="152"/>
    </location>
</feature>
<proteinExistence type="predicted"/>
<keyword evidence="1" id="KW-0732">Signal</keyword>
<keyword evidence="3" id="KW-1185">Reference proteome</keyword>
<dbReference type="OrthoDB" id="1806931at2"/>
<sequence length="152" mass="17334">MKLRKIGSTLLATAILTGTMTGMAFANTCNSPQQVKKPIASVAQAKNDLFPNKSNKQLVQKPVLHQEYLEKAANVLRMTVDQLRFELESGKKIEDIVAQHGMTMEQFNKKMQEIRKKEITDAVRDKKMTQAQANKNMKEMDQYFKNIAPKYN</sequence>
<dbReference type="AlphaFoldDB" id="F6DSW0"/>
<organism evidence="2 3">
    <name type="scientific">Desulforamulus ruminis (strain ATCC 23193 / DSM 2154 / NCIMB 8452 / DL)</name>
    <name type="common">Desulfotomaculum ruminis</name>
    <dbReference type="NCBI Taxonomy" id="696281"/>
    <lineage>
        <taxon>Bacteria</taxon>
        <taxon>Bacillati</taxon>
        <taxon>Bacillota</taxon>
        <taxon>Clostridia</taxon>
        <taxon>Eubacteriales</taxon>
        <taxon>Peptococcaceae</taxon>
        <taxon>Desulforamulus</taxon>
    </lineage>
</organism>
<evidence type="ECO:0000313" key="2">
    <source>
        <dbReference type="EMBL" id="AEG59954.1"/>
    </source>
</evidence>
<reference evidence="3" key="1">
    <citation type="submission" date="2011-05" db="EMBL/GenBank/DDBJ databases">
        <title>Complete sequence of Desulfotomaculum ruminis DSM 2154.</title>
        <authorList>
            <person name="Lucas S."/>
            <person name="Copeland A."/>
            <person name="Lapidus A."/>
            <person name="Cheng J.-F."/>
            <person name="Goodwin L."/>
            <person name="Pitluck S."/>
            <person name="Lu M."/>
            <person name="Detter J.C."/>
            <person name="Han C."/>
            <person name="Tapia R."/>
            <person name="Land M."/>
            <person name="Hauser L."/>
            <person name="Kyrpides N."/>
            <person name="Ivanova N."/>
            <person name="Mikhailova N."/>
            <person name="Pagani I."/>
            <person name="Stams A.J.M."/>
            <person name="Plugge C.M."/>
            <person name="Muyzer G."/>
            <person name="Kuever J."/>
            <person name="Parshina S.N."/>
            <person name="Ivanova A.E."/>
            <person name="Nazina T.N."/>
            <person name="Brambilla E."/>
            <person name="Spring S."/>
            <person name="Klenk H.-P."/>
            <person name="Woyke T."/>
        </authorList>
    </citation>
    <scope>NUCLEOTIDE SEQUENCE [LARGE SCALE GENOMIC DNA]</scope>
    <source>
        <strain evidence="3">ATCC 23193 / DSM 2154 / NCIB 8452 / DL</strain>
    </source>
</reference>
<dbReference type="KEGG" id="dru:Desru_1690"/>
<evidence type="ECO:0000313" key="3">
    <source>
        <dbReference type="Proteomes" id="UP000009234"/>
    </source>
</evidence>